<feature type="domain" description="ApeI dehydratase-like" evidence="1">
    <location>
        <begin position="3"/>
        <end position="81"/>
    </location>
</feature>
<dbReference type="SUPFAM" id="SSF54637">
    <property type="entry name" value="Thioesterase/thiol ester dehydrase-isomerase"/>
    <property type="match status" value="1"/>
</dbReference>
<sequence length="102" mass="11004">MQHQSEFAFPPDHPVFAGHFPGRPLVPGVALLDAAFVRMAADGRVARLVRAKFTAPVGPDDPVSLSWQETGPERLAFQARCRGVPAFSGEAVLVARDSRRPA</sequence>
<evidence type="ECO:0000313" key="2">
    <source>
        <dbReference type="EMBL" id="MFC3126476.1"/>
    </source>
</evidence>
<evidence type="ECO:0000313" key="3">
    <source>
        <dbReference type="Proteomes" id="UP001595593"/>
    </source>
</evidence>
<dbReference type="InterPro" id="IPR054545">
    <property type="entry name" value="ApeI-like"/>
</dbReference>
<dbReference type="Gene3D" id="3.10.129.10">
    <property type="entry name" value="Hotdog Thioesterase"/>
    <property type="match status" value="1"/>
</dbReference>
<dbReference type="EMBL" id="JBHRTN010000018">
    <property type="protein sequence ID" value="MFC3126476.1"/>
    <property type="molecule type" value="Genomic_DNA"/>
</dbReference>
<name>A0ABV7G758_9PROT</name>
<reference evidence="3" key="1">
    <citation type="journal article" date="2019" name="Int. J. Syst. Evol. Microbiol.">
        <title>The Global Catalogue of Microorganisms (GCM) 10K type strain sequencing project: providing services to taxonomists for standard genome sequencing and annotation.</title>
        <authorList>
            <consortium name="The Broad Institute Genomics Platform"/>
            <consortium name="The Broad Institute Genome Sequencing Center for Infectious Disease"/>
            <person name="Wu L."/>
            <person name="Ma J."/>
        </authorList>
    </citation>
    <scope>NUCLEOTIDE SEQUENCE [LARGE SCALE GENOMIC DNA]</scope>
    <source>
        <strain evidence="3">KCTC 52094</strain>
    </source>
</reference>
<accession>A0ABV7G758</accession>
<comment type="caution">
    <text evidence="2">The sequence shown here is derived from an EMBL/GenBank/DDBJ whole genome shotgun (WGS) entry which is preliminary data.</text>
</comment>
<keyword evidence="3" id="KW-1185">Reference proteome</keyword>
<evidence type="ECO:0000259" key="1">
    <source>
        <dbReference type="Pfam" id="PF22818"/>
    </source>
</evidence>
<dbReference type="Proteomes" id="UP001595593">
    <property type="component" value="Unassembled WGS sequence"/>
</dbReference>
<dbReference type="RefSeq" id="WP_379597822.1">
    <property type="nucleotide sequence ID" value="NZ_JBHRTN010000018.1"/>
</dbReference>
<proteinExistence type="predicted"/>
<organism evidence="2 3">
    <name type="scientific">Teichococcus globiformis</name>
    <dbReference type="NCBI Taxonomy" id="2307229"/>
    <lineage>
        <taxon>Bacteria</taxon>
        <taxon>Pseudomonadati</taxon>
        <taxon>Pseudomonadota</taxon>
        <taxon>Alphaproteobacteria</taxon>
        <taxon>Acetobacterales</taxon>
        <taxon>Roseomonadaceae</taxon>
        <taxon>Roseomonas</taxon>
    </lineage>
</organism>
<dbReference type="InterPro" id="IPR029069">
    <property type="entry name" value="HotDog_dom_sf"/>
</dbReference>
<gene>
    <name evidence="2" type="ORF">ACFOD4_15540</name>
</gene>
<protein>
    <recommendedName>
        <fullName evidence="1">ApeI dehydratase-like domain-containing protein</fullName>
    </recommendedName>
</protein>
<dbReference type="Pfam" id="PF22818">
    <property type="entry name" value="ApeI-like"/>
    <property type="match status" value="1"/>
</dbReference>